<feature type="non-terminal residue" evidence="1">
    <location>
        <position position="188"/>
    </location>
</feature>
<sequence length="188" mass="21417">MAIIVKDGSTRIRTTSQSNSVASVFAQPRPSQIYLCRDHLGSVSAERNSASCRGESTLYISDSILLRFTLTFERLKKKALSNWHRCRGHKSSTDPLYAFDPEIELTLRRLRKIRNAAINTTSSIDSVIDSNQFYTNNFVSSSNIFAEPEQMENNDRTLKELATPDVVYQPWCIQYPQLEPAQTYELKS</sequence>
<proteinExistence type="predicted"/>
<organism evidence="1 2">
    <name type="scientific">Mucuna pruriens</name>
    <name type="common">Velvet bean</name>
    <name type="synonym">Dolichos pruriens</name>
    <dbReference type="NCBI Taxonomy" id="157652"/>
    <lineage>
        <taxon>Eukaryota</taxon>
        <taxon>Viridiplantae</taxon>
        <taxon>Streptophyta</taxon>
        <taxon>Embryophyta</taxon>
        <taxon>Tracheophyta</taxon>
        <taxon>Spermatophyta</taxon>
        <taxon>Magnoliopsida</taxon>
        <taxon>eudicotyledons</taxon>
        <taxon>Gunneridae</taxon>
        <taxon>Pentapetalae</taxon>
        <taxon>rosids</taxon>
        <taxon>fabids</taxon>
        <taxon>Fabales</taxon>
        <taxon>Fabaceae</taxon>
        <taxon>Papilionoideae</taxon>
        <taxon>50 kb inversion clade</taxon>
        <taxon>NPAAA clade</taxon>
        <taxon>indigoferoid/millettioid clade</taxon>
        <taxon>Phaseoleae</taxon>
        <taxon>Mucuna</taxon>
    </lineage>
</organism>
<reference evidence="1" key="1">
    <citation type="submission" date="2018-05" db="EMBL/GenBank/DDBJ databases">
        <title>Draft genome of Mucuna pruriens seed.</title>
        <authorList>
            <person name="Nnadi N.E."/>
            <person name="Vos R."/>
            <person name="Hasami M.H."/>
            <person name="Devisetty U.K."/>
            <person name="Aguiy J.C."/>
        </authorList>
    </citation>
    <scope>NUCLEOTIDE SEQUENCE [LARGE SCALE GENOMIC DNA]</scope>
    <source>
        <strain evidence="1">JCA_2017</strain>
    </source>
</reference>
<evidence type="ECO:0000313" key="1">
    <source>
        <dbReference type="EMBL" id="RDY11406.1"/>
    </source>
</evidence>
<dbReference type="EMBL" id="QJKJ01000643">
    <property type="protein sequence ID" value="RDY11406.1"/>
    <property type="molecule type" value="Genomic_DNA"/>
</dbReference>
<name>A0A371I8N7_MUCPR</name>
<keyword evidence="2" id="KW-1185">Reference proteome</keyword>
<feature type="non-terminal residue" evidence="1">
    <location>
        <position position="1"/>
    </location>
</feature>
<gene>
    <name evidence="1" type="ORF">CR513_03938</name>
</gene>
<dbReference type="Proteomes" id="UP000257109">
    <property type="component" value="Unassembled WGS sequence"/>
</dbReference>
<evidence type="ECO:0000313" key="2">
    <source>
        <dbReference type="Proteomes" id="UP000257109"/>
    </source>
</evidence>
<protein>
    <submittedName>
        <fullName evidence="1">Uncharacterized protein</fullName>
    </submittedName>
</protein>
<dbReference type="AlphaFoldDB" id="A0A371I8N7"/>
<comment type="caution">
    <text evidence="1">The sequence shown here is derived from an EMBL/GenBank/DDBJ whole genome shotgun (WGS) entry which is preliminary data.</text>
</comment>
<accession>A0A371I8N7</accession>